<dbReference type="EMBL" id="ATBP01000047">
    <property type="protein sequence ID" value="ETR73627.1"/>
    <property type="molecule type" value="Genomic_DNA"/>
</dbReference>
<dbReference type="SUPFAM" id="SSF63446">
    <property type="entry name" value="Type I dockerin domain"/>
    <property type="match status" value="1"/>
</dbReference>
<dbReference type="Gene3D" id="1.10.1330.10">
    <property type="entry name" value="Dockerin domain"/>
    <property type="match status" value="1"/>
</dbReference>
<reference evidence="2" key="1">
    <citation type="submission" date="2012-11" db="EMBL/GenBank/DDBJ databases">
        <authorList>
            <person name="Lucero-Rivera Y.E."/>
            <person name="Tovar-Ramirez D."/>
        </authorList>
    </citation>
    <scope>NUCLEOTIDE SEQUENCE [LARGE SCALE GENOMIC DNA]</scope>
    <source>
        <strain evidence="2">Araruama</strain>
    </source>
</reference>
<evidence type="ECO:0008006" key="3">
    <source>
        <dbReference type="Google" id="ProtNLM"/>
    </source>
</evidence>
<dbReference type="Proteomes" id="UP000189670">
    <property type="component" value="Unassembled WGS sequence"/>
</dbReference>
<name>A0A1V1PFG2_9BACT</name>
<dbReference type="InterPro" id="IPR018247">
    <property type="entry name" value="EF_Hand_1_Ca_BS"/>
</dbReference>
<evidence type="ECO:0000313" key="2">
    <source>
        <dbReference type="Proteomes" id="UP000189670"/>
    </source>
</evidence>
<evidence type="ECO:0000313" key="1">
    <source>
        <dbReference type="EMBL" id="ETR73627.1"/>
    </source>
</evidence>
<protein>
    <recommendedName>
        <fullName evidence="3">Dockerin domain-containing protein</fullName>
    </recommendedName>
</protein>
<comment type="caution">
    <text evidence="1">The sequence shown here is derived from an EMBL/GenBank/DDBJ whole genome shotgun (WGS) entry which is preliminary data.</text>
</comment>
<accession>A0A1V1PFG2</accession>
<dbReference type="InterPro" id="IPR036439">
    <property type="entry name" value="Dockerin_dom_sf"/>
</dbReference>
<proteinExistence type="predicted"/>
<organism evidence="1 2">
    <name type="scientific">Candidatus Magnetoglobus multicellularis str. Araruama</name>
    <dbReference type="NCBI Taxonomy" id="890399"/>
    <lineage>
        <taxon>Bacteria</taxon>
        <taxon>Pseudomonadati</taxon>
        <taxon>Thermodesulfobacteriota</taxon>
        <taxon>Desulfobacteria</taxon>
        <taxon>Desulfobacterales</taxon>
        <taxon>Desulfobacteraceae</taxon>
        <taxon>Candidatus Magnetoglobus</taxon>
    </lineage>
</organism>
<dbReference type="AlphaFoldDB" id="A0A1V1PFG2"/>
<dbReference type="PROSITE" id="PS00018">
    <property type="entry name" value="EF_HAND_1"/>
    <property type="match status" value="2"/>
</dbReference>
<sequence length="836" mass="90535">MIETPELIDQDGSEKLSNITIDVPNNAIFSAGTNNGDGTWTLTFDQLTHLFVKPEPNVGDDFTLKVSVQSEETENVDFKVTQQTILVDVIPVADIPVLTVQEQVSGNEDAVIPLIIHQPELVDQDGSESLSNLTISGVPEQAILSSGIKNEDNWIVQPGELENLTITPEQNSSNNMVLSVSVDAQESENQSTATATQMITLNVIPVADAPMLSVVEFANGDEDTAIPLSIEHPILVDNDGSEELVSMIISQVPLGATLSAGTYIANDNPHWSVPLEKLNQLTITPPEHDADNFTIDISAISIEKENQDQAVTSQHITIAVNPVADMPILRVENTAYGNEDTNIPIVIEQVELVDTDGSEKFDQMIIEGVPDNAILSAGLNNGNGTWTLPISELSDLFVRLIPNVAQSFNLNLSLIAVEIENNDFKTTHQTIAVDVIPVADAPILDVENTATGNEDTAIAIVINQLKLKDLDGSEILGEIIFFGIPDQATLSNGKKVGADWILTHEELSNLTLTPALHDAGDFFISVCASAIEIENQDSEHSDDFIYVDVIPVADPPQLAVQNQASGKEKTDIPIYISPPQLIDMDGSEFLSNVFISGPTDNIQFSSGVNNGNGSWEFSLEQLNNLAVQLDVDKTSDITLEVYVYATEFENNDTVAIQQEFIVNVVNSEIYGDVNADTLIDLKDAIIVLSILTEIDTANITINADVNNDGQIGLPEAQYILKILANIQQFGDIDANGVIDLKDVMIAFQILAGNQIQGINDYGQISMAEVWYVLEILANIPKLEDGDIDANGIVDLKDVMIALEILAGEQLQGINNHGGKIDLVKMLFILNLVALDQ</sequence>
<dbReference type="GO" id="GO:0000272">
    <property type="term" value="P:polysaccharide catabolic process"/>
    <property type="evidence" value="ECO:0007669"/>
    <property type="project" value="InterPro"/>
</dbReference>
<gene>
    <name evidence="1" type="ORF">OMM_06825</name>
</gene>